<keyword evidence="4 5" id="KW-0539">Nucleus</keyword>
<dbReference type="PANTHER" id="PTHR14211:SF7">
    <property type="entry name" value="RIBOSOME BIOGENESIS PROTEIN NOP53"/>
    <property type="match status" value="1"/>
</dbReference>
<feature type="compositionally biased region" description="Basic and acidic residues" evidence="6">
    <location>
        <begin position="294"/>
        <end position="304"/>
    </location>
</feature>
<dbReference type="eggNOG" id="KOG2823">
    <property type="taxonomic scope" value="Eukaryota"/>
</dbReference>
<dbReference type="GO" id="GO:0008097">
    <property type="term" value="F:5S rRNA binding"/>
    <property type="evidence" value="ECO:0007669"/>
    <property type="project" value="TreeGrafter"/>
</dbReference>
<reference evidence="7 8" key="1">
    <citation type="journal article" date="2012" name="New Phytol.">
        <title>Insight into trade-off between wood decay and parasitism from the genome of a fungal forest pathogen.</title>
        <authorList>
            <person name="Olson A."/>
            <person name="Aerts A."/>
            <person name="Asiegbu F."/>
            <person name="Belbahri L."/>
            <person name="Bouzid O."/>
            <person name="Broberg A."/>
            <person name="Canback B."/>
            <person name="Coutinho P.M."/>
            <person name="Cullen D."/>
            <person name="Dalman K."/>
            <person name="Deflorio G."/>
            <person name="van Diepen L.T."/>
            <person name="Dunand C."/>
            <person name="Duplessis S."/>
            <person name="Durling M."/>
            <person name="Gonthier P."/>
            <person name="Grimwood J."/>
            <person name="Fossdal C.G."/>
            <person name="Hansson D."/>
            <person name="Henrissat B."/>
            <person name="Hietala A."/>
            <person name="Himmelstrand K."/>
            <person name="Hoffmeister D."/>
            <person name="Hogberg N."/>
            <person name="James T.Y."/>
            <person name="Karlsson M."/>
            <person name="Kohler A."/>
            <person name="Kues U."/>
            <person name="Lee Y.H."/>
            <person name="Lin Y.C."/>
            <person name="Lind M."/>
            <person name="Lindquist E."/>
            <person name="Lombard V."/>
            <person name="Lucas S."/>
            <person name="Lunden K."/>
            <person name="Morin E."/>
            <person name="Murat C."/>
            <person name="Park J."/>
            <person name="Raffaello T."/>
            <person name="Rouze P."/>
            <person name="Salamov A."/>
            <person name="Schmutz J."/>
            <person name="Solheim H."/>
            <person name="Stahlberg J."/>
            <person name="Velez H."/>
            <person name="de Vries R.P."/>
            <person name="Wiebenga A."/>
            <person name="Woodward S."/>
            <person name="Yakovlev I."/>
            <person name="Garbelotto M."/>
            <person name="Martin F."/>
            <person name="Grigoriev I.V."/>
            <person name="Stenlid J."/>
        </authorList>
    </citation>
    <scope>NUCLEOTIDE SEQUENCE [LARGE SCALE GENOMIC DNA]</scope>
    <source>
        <strain evidence="7 8">TC 32-1</strain>
    </source>
</reference>
<dbReference type="InterPro" id="IPR011687">
    <property type="entry name" value="Nop53/GLTSCR2"/>
</dbReference>
<name>W4JXD5_HETIT</name>
<evidence type="ECO:0000256" key="2">
    <source>
        <dbReference type="ARBA" id="ARBA00018339"/>
    </source>
</evidence>
<evidence type="ECO:0000256" key="3">
    <source>
        <dbReference type="ARBA" id="ARBA00022517"/>
    </source>
</evidence>
<protein>
    <recommendedName>
        <fullName evidence="2 5">Ribosome biogenesis protein NOP53</fullName>
    </recommendedName>
</protein>
<dbReference type="KEGG" id="hir:HETIRDRAFT_327095"/>
<dbReference type="OrthoDB" id="5072at2759"/>
<comment type="similarity">
    <text evidence="1 5">Belongs to the NOP53 family.</text>
</comment>
<feature type="compositionally biased region" description="Acidic residues" evidence="6">
    <location>
        <begin position="281"/>
        <end position="291"/>
    </location>
</feature>
<keyword evidence="8" id="KW-1185">Reference proteome</keyword>
<dbReference type="Proteomes" id="UP000030671">
    <property type="component" value="Unassembled WGS sequence"/>
</dbReference>
<dbReference type="PIRSF" id="PIRSF017302">
    <property type="entry name" value="Gltscr2"/>
    <property type="match status" value="1"/>
</dbReference>
<proteinExistence type="inferred from homology"/>
<feature type="region of interest" description="Disordered" evidence="6">
    <location>
        <begin position="262"/>
        <end position="316"/>
    </location>
</feature>
<keyword evidence="3 5" id="KW-0690">Ribosome biogenesis</keyword>
<evidence type="ECO:0000256" key="1">
    <source>
        <dbReference type="ARBA" id="ARBA00008838"/>
    </source>
</evidence>
<gene>
    <name evidence="7" type="ORF">HETIRDRAFT_327095</name>
</gene>
<sequence>MAASIAPKAKTTVLSLSKKKTSASSLGAPAQHNQSSRRGKKAWRKNVDIEDVEGRLEEIRDEERTFGTALHAKKDEDLFIVDKKGDEKVRASLKKFSRTALSSHRILSERSAIPAVFSRPSITASKRKSVPRLTHVEKDRMLRIGKRSRKGPLNSIIDHEQFGEGSALLDISEAVKQSGQYDVWVEDVEGTKVKAPKTPNPRANITLPAIPAPHAGTSYNPPASEHEALLRNAHDVEAVRAKQAAEAEAFKARIMNARREIDENEEANGVPGMLVDKPEDHPEDEAGEPQDGEAVVHKMPERKTKQQRRKAEKQRAEKRVLAEKVYRRRLLASVDSAKRLRVAAEASQATRAQIQALQQAKLAERLQNGLMGLRLGKHKVQEGALDVQLGEELSESLRGLKPEGNLFRDRFISMQHRALVEPRVPVLPTKRKNKFKEVEKHAWKRFDQVPERF</sequence>
<dbReference type="GO" id="GO:0005730">
    <property type="term" value="C:nucleolus"/>
    <property type="evidence" value="ECO:0007669"/>
    <property type="project" value="UniProtKB-SubCell"/>
</dbReference>
<dbReference type="AlphaFoldDB" id="W4JXD5"/>
<organism evidence="7 8">
    <name type="scientific">Heterobasidion irregulare (strain TC 32-1)</name>
    <dbReference type="NCBI Taxonomy" id="747525"/>
    <lineage>
        <taxon>Eukaryota</taxon>
        <taxon>Fungi</taxon>
        <taxon>Dikarya</taxon>
        <taxon>Basidiomycota</taxon>
        <taxon>Agaricomycotina</taxon>
        <taxon>Agaricomycetes</taxon>
        <taxon>Russulales</taxon>
        <taxon>Bondarzewiaceae</taxon>
        <taxon>Heterobasidion</taxon>
        <taxon>Heterobasidion annosum species complex</taxon>
    </lineage>
</organism>
<feature type="region of interest" description="Disordered" evidence="6">
    <location>
        <begin position="1"/>
        <end position="43"/>
    </location>
</feature>
<evidence type="ECO:0000256" key="4">
    <source>
        <dbReference type="ARBA" id="ARBA00023242"/>
    </source>
</evidence>
<dbReference type="GO" id="GO:0005654">
    <property type="term" value="C:nucleoplasm"/>
    <property type="evidence" value="ECO:0007669"/>
    <property type="project" value="UniProtKB-SubCell"/>
</dbReference>
<evidence type="ECO:0000256" key="5">
    <source>
        <dbReference type="PIRNR" id="PIRNR017302"/>
    </source>
</evidence>
<comment type="function">
    <text evidence="5">May play a role in ribosome biogenesis.</text>
</comment>
<dbReference type="InParanoid" id="W4JXD5"/>
<accession>W4JXD5</accession>
<dbReference type="HOGENOM" id="CLU_035888_1_1_1"/>
<dbReference type="PANTHER" id="PTHR14211">
    <property type="entry name" value="GLIOMA SUPPRESSOR CANDIDATE REGION GENE 2"/>
    <property type="match status" value="1"/>
</dbReference>
<dbReference type="GeneID" id="20671293"/>
<dbReference type="EMBL" id="KI925463">
    <property type="protein sequence ID" value="ETW77551.1"/>
    <property type="molecule type" value="Genomic_DNA"/>
</dbReference>
<dbReference type="STRING" id="747525.W4JXD5"/>
<comment type="subcellular location">
    <subcellularLocation>
        <location evidence="5">Nucleus</location>
        <location evidence="5">Nucleolus</location>
    </subcellularLocation>
    <subcellularLocation>
        <location evidence="5">Nucleus</location>
        <location evidence="5">Nucleoplasm</location>
    </subcellularLocation>
</comment>
<evidence type="ECO:0000256" key="6">
    <source>
        <dbReference type="SAM" id="MobiDB-lite"/>
    </source>
</evidence>
<dbReference type="GO" id="GO:0006364">
    <property type="term" value="P:rRNA processing"/>
    <property type="evidence" value="ECO:0007669"/>
    <property type="project" value="TreeGrafter"/>
</dbReference>
<dbReference type="Pfam" id="PF07767">
    <property type="entry name" value="Nop53"/>
    <property type="match status" value="1"/>
</dbReference>
<dbReference type="RefSeq" id="XP_009551038.1">
    <property type="nucleotide sequence ID" value="XM_009552743.1"/>
</dbReference>
<feature type="compositionally biased region" description="Low complexity" evidence="6">
    <location>
        <begin position="8"/>
        <end position="28"/>
    </location>
</feature>
<evidence type="ECO:0000313" key="7">
    <source>
        <dbReference type="EMBL" id="ETW77551.1"/>
    </source>
</evidence>
<dbReference type="GO" id="GO:0000027">
    <property type="term" value="P:ribosomal large subunit assembly"/>
    <property type="evidence" value="ECO:0007669"/>
    <property type="project" value="UniProtKB-UniRule"/>
</dbReference>
<dbReference type="FunCoup" id="W4JXD5">
    <property type="interactions" value="384"/>
</dbReference>
<evidence type="ECO:0000313" key="8">
    <source>
        <dbReference type="Proteomes" id="UP000030671"/>
    </source>
</evidence>